<dbReference type="HAMAP" id="MF_01023">
    <property type="entry name" value="HisC_aminotrans_2"/>
    <property type="match status" value="1"/>
</dbReference>
<comment type="pathway">
    <text evidence="2 11">Amino-acid biosynthesis; L-histidine biosynthesis; L-histidine from 5-phospho-alpha-D-ribose 1-diphosphate: step 7/9.</text>
</comment>
<accession>A0A2Z6G8Z5</accession>
<sequence length="364" mass="39880">MSPVESAVTPESLLRPELLALRAYHVPPSSGMVKLDAMENPYPLPLELRAEIAQLTAEAAINRYPDASAATLKQAIRRVTDLPAGMDILLGNGSDEIIQLLAMAIAKPGATLLSVEPSFVMYKMISVFTGLDYVGVPLTEDFELDLPAMLSAIEQHQPALVLLAYPNNPTGNLFDAAAVEAIIRATSGLVVVDEAYYAFAADSFLPRLTEFPNLLVMRTFSKLGMAGLRLGFLAGSQAWLGELEKLRLPYNVGVLPQLVAEKLLEHHDVLLAQAEQIKRDRLWLYERLVGTVDVRAWHSEANFILFRIANATKIFERLKACGVLIKNLDGGHPALADCLRVTVGTEDENELFIRALQDSLHQSA</sequence>
<dbReference type="Proteomes" id="UP000033070">
    <property type="component" value="Chromosome"/>
</dbReference>
<evidence type="ECO:0000256" key="1">
    <source>
        <dbReference type="ARBA" id="ARBA00001933"/>
    </source>
</evidence>
<dbReference type="Gene3D" id="3.90.1150.10">
    <property type="entry name" value="Aspartate Aminotransferase, domain 1"/>
    <property type="match status" value="1"/>
</dbReference>
<dbReference type="EMBL" id="AP018738">
    <property type="protein sequence ID" value="BBE49961.1"/>
    <property type="molecule type" value="Genomic_DNA"/>
</dbReference>
<keyword evidence="8 11" id="KW-0663">Pyridoxal phosphate</keyword>
<dbReference type="GO" id="GO:0004400">
    <property type="term" value="F:histidinol-phosphate transaminase activity"/>
    <property type="evidence" value="ECO:0007669"/>
    <property type="project" value="UniProtKB-UniRule"/>
</dbReference>
<feature type="modified residue" description="N6-(pyridoxal phosphate)lysine" evidence="11">
    <location>
        <position position="222"/>
    </location>
</feature>
<evidence type="ECO:0000256" key="2">
    <source>
        <dbReference type="ARBA" id="ARBA00005011"/>
    </source>
</evidence>
<comment type="catalytic activity">
    <reaction evidence="10 11">
        <text>L-histidinol phosphate + 2-oxoglutarate = 3-(imidazol-4-yl)-2-oxopropyl phosphate + L-glutamate</text>
        <dbReference type="Rhea" id="RHEA:23744"/>
        <dbReference type="ChEBI" id="CHEBI:16810"/>
        <dbReference type="ChEBI" id="CHEBI:29985"/>
        <dbReference type="ChEBI" id="CHEBI:57766"/>
        <dbReference type="ChEBI" id="CHEBI:57980"/>
        <dbReference type="EC" id="2.6.1.9"/>
    </reaction>
</comment>
<dbReference type="EC" id="2.6.1.9" evidence="11"/>
<evidence type="ECO:0000256" key="9">
    <source>
        <dbReference type="ARBA" id="ARBA00023102"/>
    </source>
</evidence>
<evidence type="ECO:0000256" key="6">
    <source>
        <dbReference type="ARBA" id="ARBA00022605"/>
    </source>
</evidence>
<keyword evidence="9 11" id="KW-0368">Histidine biosynthesis</keyword>
<organism evidence="13 14">
    <name type="scientific">Ferriphaselus amnicola</name>
    <dbReference type="NCBI Taxonomy" id="1188319"/>
    <lineage>
        <taxon>Bacteria</taxon>
        <taxon>Pseudomonadati</taxon>
        <taxon>Pseudomonadota</taxon>
        <taxon>Betaproteobacteria</taxon>
        <taxon>Nitrosomonadales</taxon>
        <taxon>Gallionellaceae</taxon>
        <taxon>Ferriphaselus</taxon>
    </lineage>
</organism>
<evidence type="ECO:0000256" key="5">
    <source>
        <dbReference type="ARBA" id="ARBA00022576"/>
    </source>
</evidence>
<dbReference type="Pfam" id="PF00155">
    <property type="entry name" value="Aminotran_1_2"/>
    <property type="match status" value="1"/>
</dbReference>
<evidence type="ECO:0000256" key="10">
    <source>
        <dbReference type="ARBA" id="ARBA00047481"/>
    </source>
</evidence>
<dbReference type="GO" id="GO:0000105">
    <property type="term" value="P:L-histidine biosynthetic process"/>
    <property type="evidence" value="ECO:0007669"/>
    <property type="project" value="UniProtKB-UniRule"/>
</dbReference>
<dbReference type="NCBIfam" id="TIGR01141">
    <property type="entry name" value="hisC"/>
    <property type="match status" value="1"/>
</dbReference>
<dbReference type="SUPFAM" id="SSF53383">
    <property type="entry name" value="PLP-dependent transferases"/>
    <property type="match status" value="1"/>
</dbReference>
<gene>
    <name evidence="11" type="primary">hisC</name>
    <name evidence="13" type="ORF">OYT1_ch0388</name>
</gene>
<evidence type="ECO:0000256" key="8">
    <source>
        <dbReference type="ARBA" id="ARBA00022898"/>
    </source>
</evidence>
<keyword evidence="14" id="KW-1185">Reference proteome</keyword>
<dbReference type="STRING" id="1188319.OYT1_00364"/>
<dbReference type="InterPro" id="IPR015421">
    <property type="entry name" value="PyrdxlP-dep_Trfase_major"/>
</dbReference>
<dbReference type="Gene3D" id="3.40.640.10">
    <property type="entry name" value="Type I PLP-dependent aspartate aminotransferase-like (Major domain)"/>
    <property type="match status" value="1"/>
</dbReference>
<protein>
    <recommendedName>
        <fullName evidence="11">Histidinol-phosphate aminotransferase</fullName>
        <ecNumber evidence="11">2.6.1.9</ecNumber>
    </recommendedName>
    <alternativeName>
        <fullName evidence="11">Imidazole acetol-phosphate transaminase</fullName>
    </alternativeName>
</protein>
<proteinExistence type="inferred from homology"/>
<dbReference type="KEGG" id="fam:OYT1_ch0388"/>
<dbReference type="InterPro" id="IPR015422">
    <property type="entry name" value="PyrdxlP-dep_Trfase_small"/>
</dbReference>
<name>A0A2Z6G8Z5_9PROT</name>
<dbReference type="PANTHER" id="PTHR42885:SF2">
    <property type="entry name" value="HISTIDINOL-PHOSPHATE AMINOTRANSFERASE"/>
    <property type="match status" value="1"/>
</dbReference>
<dbReference type="InterPro" id="IPR004839">
    <property type="entry name" value="Aminotransferase_I/II_large"/>
</dbReference>
<evidence type="ECO:0000256" key="7">
    <source>
        <dbReference type="ARBA" id="ARBA00022679"/>
    </source>
</evidence>
<evidence type="ECO:0000256" key="11">
    <source>
        <dbReference type="HAMAP-Rule" id="MF_01023"/>
    </source>
</evidence>
<feature type="domain" description="Aminotransferase class I/classII large" evidence="12">
    <location>
        <begin position="32"/>
        <end position="356"/>
    </location>
</feature>
<comment type="similarity">
    <text evidence="3 11">Belongs to the class-II pyridoxal-phosphate-dependent aminotransferase family. Histidinol-phosphate aminotransferase subfamily.</text>
</comment>
<comment type="cofactor">
    <cofactor evidence="1 11">
        <name>pyridoxal 5'-phosphate</name>
        <dbReference type="ChEBI" id="CHEBI:597326"/>
    </cofactor>
</comment>
<dbReference type="PANTHER" id="PTHR42885">
    <property type="entry name" value="HISTIDINOL-PHOSPHATE AMINOTRANSFERASE-RELATED"/>
    <property type="match status" value="1"/>
</dbReference>
<dbReference type="AlphaFoldDB" id="A0A2Z6G8Z5"/>
<evidence type="ECO:0000313" key="13">
    <source>
        <dbReference type="EMBL" id="BBE49961.1"/>
    </source>
</evidence>
<keyword evidence="5 11" id="KW-0032">Aminotransferase</keyword>
<evidence type="ECO:0000256" key="3">
    <source>
        <dbReference type="ARBA" id="ARBA00007970"/>
    </source>
</evidence>
<evidence type="ECO:0000259" key="12">
    <source>
        <dbReference type="Pfam" id="PF00155"/>
    </source>
</evidence>
<dbReference type="UniPathway" id="UPA00031">
    <property type="reaction ID" value="UER00012"/>
</dbReference>
<reference evidence="13 14" key="1">
    <citation type="submission" date="2018-06" db="EMBL/GenBank/DDBJ databases">
        <title>OYT1 Genome Sequencing.</title>
        <authorList>
            <person name="Kato S."/>
            <person name="Itoh T."/>
            <person name="Ohkuma M."/>
        </authorList>
    </citation>
    <scope>NUCLEOTIDE SEQUENCE [LARGE SCALE GENOMIC DNA]</scope>
    <source>
        <strain evidence="13 14">OYT1</strain>
    </source>
</reference>
<keyword evidence="7 11" id="KW-0808">Transferase</keyword>
<comment type="subunit">
    <text evidence="4 11">Homodimer.</text>
</comment>
<keyword evidence="6 11" id="KW-0028">Amino-acid biosynthesis</keyword>
<dbReference type="OrthoDB" id="9813612at2"/>
<dbReference type="InterPro" id="IPR005861">
    <property type="entry name" value="HisP_aminotrans"/>
</dbReference>
<dbReference type="InterPro" id="IPR015424">
    <property type="entry name" value="PyrdxlP-dep_Trfase"/>
</dbReference>
<dbReference type="CDD" id="cd00609">
    <property type="entry name" value="AAT_like"/>
    <property type="match status" value="1"/>
</dbReference>
<evidence type="ECO:0000256" key="4">
    <source>
        <dbReference type="ARBA" id="ARBA00011738"/>
    </source>
</evidence>
<evidence type="ECO:0000313" key="14">
    <source>
        <dbReference type="Proteomes" id="UP000033070"/>
    </source>
</evidence>
<dbReference type="GO" id="GO:0030170">
    <property type="term" value="F:pyridoxal phosphate binding"/>
    <property type="evidence" value="ECO:0007669"/>
    <property type="project" value="InterPro"/>
</dbReference>
<dbReference type="RefSeq" id="WP_062625598.1">
    <property type="nucleotide sequence ID" value="NZ_AP018738.1"/>
</dbReference>